<organism evidence="1 2">
    <name type="scientific">Gossypium barbadense</name>
    <name type="common">Sea Island cotton</name>
    <name type="synonym">Hibiscus barbadensis</name>
    <dbReference type="NCBI Taxonomy" id="3634"/>
    <lineage>
        <taxon>Eukaryota</taxon>
        <taxon>Viridiplantae</taxon>
        <taxon>Streptophyta</taxon>
        <taxon>Embryophyta</taxon>
        <taxon>Tracheophyta</taxon>
        <taxon>Spermatophyta</taxon>
        <taxon>Magnoliopsida</taxon>
        <taxon>eudicotyledons</taxon>
        <taxon>Gunneridae</taxon>
        <taxon>Pentapetalae</taxon>
        <taxon>rosids</taxon>
        <taxon>malvids</taxon>
        <taxon>Malvales</taxon>
        <taxon>Malvaceae</taxon>
        <taxon>Malvoideae</taxon>
        <taxon>Gossypium</taxon>
    </lineage>
</organism>
<dbReference type="OrthoDB" id="10562725at2759"/>
<protein>
    <submittedName>
        <fullName evidence="1">Uncharacterized protein</fullName>
    </submittedName>
</protein>
<evidence type="ECO:0000313" key="2">
    <source>
        <dbReference type="Proteomes" id="UP000239757"/>
    </source>
</evidence>
<dbReference type="EMBL" id="KZ662798">
    <property type="protein sequence ID" value="PPS18965.1"/>
    <property type="molecule type" value="Genomic_DNA"/>
</dbReference>
<name>A0A2P5YTQ3_GOSBA</name>
<proteinExistence type="predicted"/>
<evidence type="ECO:0000313" key="1">
    <source>
        <dbReference type="EMBL" id="PPS18965.1"/>
    </source>
</evidence>
<dbReference type="Proteomes" id="UP000239757">
    <property type="component" value="Unassembled WGS sequence"/>
</dbReference>
<reference evidence="1 2" key="1">
    <citation type="submission" date="2015-01" db="EMBL/GenBank/DDBJ databases">
        <title>Genome of allotetraploid Gossypium barbadense reveals genomic plasticity and fiber elongation in cotton evolution.</title>
        <authorList>
            <person name="Chen X."/>
            <person name="Liu X."/>
            <person name="Zhao B."/>
            <person name="Zheng H."/>
            <person name="Hu Y."/>
            <person name="Lu G."/>
            <person name="Yang C."/>
            <person name="Chen J."/>
            <person name="Shan C."/>
            <person name="Zhang L."/>
            <person name="Zhou Y."/>
            <person name="Wang L."/>
            <person name="Guo W."/>
            <person name="Bai Y."/>
            <person name="Ruan J."/>
            <person name="Shangguan X."/>
            <person name="Mao Y."/>
            <person name="Jiang J."/>
            <person name="Zhu Y."/>
            <person name="Lei J."/>
            <person name="Kang H."/>
            <person name="Chen S."/>
            <person name="He X."/>
            <person name="Wang R."/>
            <person name="Wang Y."/>
            <person name="Chen J."/>
            <person name="Wang L."/>
            <person name="Yu S."/>
            <person name="Wang B."/>
            <person name="Wei J."/>
            <person name="Song S."/>
            <person name="Lu X."/>
            <person name="Gao Z."/>
            <person name="Gu W."/>
            <person name="Deng X."/>
            <person name="Ma D."/>
            <person name="Wang S."/>
            <person name="Liang W."/>
            <person name="Fang L."/>
            <person name="Cai C."/>
            <person name="Zhu X."/>
            <person name="Zhou B."/>
            <person name="Zhang Y."/>
            <person name="Chen Z."/>
            <person name="Xu S."/>
            <person name="Zhu R."/>
            <person name="Wang S."/>
            <person name="Zhang T."/>
            <person name="Zhao G."/>
        </authorList>
    </citation>
    <scope>NUCLEOTIDE SEQUENCE [LARGE SCALE GENOMIC DNA]</scope>
    <source>
        <strain evidence="2">cv. Xinhai21</strain>
        <tissue evidence="1">Leaf</tissue>
    </source>
</reference>
<dbReference type="AlphaFoldDB" id="A0A2P5YTQ3"/>
<sequence>MPPPPPLPRVSIPLISSIPLFIFKQNEHNVKAPVLLTNDADSPVSSLETGGGSSDSGRYHQIAAAIDDGDEFF</sequence>
<accession>A0A2P5YTQ3</accession>
<gene>
    <name evidence="1" type="ORF">GOBAR_AA01611</name>
</gene>